<evidence type="ECO:0000259" key="5">
    <source>
        <dbReference type="Pfam" id="PF00496"/>
    </source>
</evidence>
<dbReference type="PANTHER" id="PTHR30290">
    <property type="entry name" value="PERIPLASMIC BINDING COMPONENT OF ABC TRANSPORTER"/>
    <property type="match status" value="1"/>
</dbReference>
<dbReference type="GO" id="GO:1904680">
    <property type="term" value="F:peptide transmembrane transporter activity"/>
    <property type="evidence" value="ECO:0007669"/>
    <property type="project" value="TreeGrafter"/>
</dbReference>
<dbReference type="Gene3D" id="3.90.76.10">
    <property type="entry name" value="Dipeptide-binding Protein, Domain 1"/>
    <property type="match status" value="1"/>
</dbReference>
<accession>A0A4D7QTY9</accession>
<dbReference type="CDD" id="cd08515">
    <property type="entry name" value="PBP2_NikA_DppA_OppA_like_10"/>
    <property type="match status" value="1"/>
</dbReference>
<dbReference type="AlphaFoldDB" id="A0A4D7QTY9"/>
<organism evidence="6 7">
    <name type="scientific">Phreatobacter aquaticus</name>
    <dbReference type="NCBI Taxonomy" id="2570229"/>
    <lineage>
        <taxon>Bacteria</taxon>
        <taxon>Pseudomonadati</taxon>
        <taxon>Pseudomonadota</taxon>
        <taxon>Alphaproteobacteria</taxon>
        <taxon>Hyphomicrobiales</taxon>
        <taxon>Phreatobacteraceae</taxon>
        <taxon>Phreatobacter</taxon>
    </lineage>
</organism>
<feature type="chain" id="PRO_5020898600" evidence="4">
    <location>
        <begin position="24"/>
        <end position="505"/>
    </location>
</feature>
<proteinExistence type="inferred from homology"/>
<dbReference type="Proteomes" id="UP000298588">
    <property type="component" value="Chromosome"/>
</dbReference>
<keyword evidence="3 4" id="KW-0732">Signal</keyword>
<protein>
    <submittedName>
        <fullName evidence="6">ABC transporter substrate-binding protein</fullName>
    </submittedName>
</protein>
<dbReference type="Gene3D" id="3.10.105.10">
    <property type="entry name" value="Dipeptide-binding Protein, Domain 3"/>
    <property type="match status" value="1"/>
</dbReference>
<dbReference type="Pfam" id="PF00496">
    <property type="entry name" value="SBP_bac_5"/>
    <property type="match status" value="1"/>
</dbReference>
<name>A0A4D7QTY9_9HYPH</name>
<comment type="similarity">
    <text evidence="2">Belongs to the bacterial solute-binding protein 5 family.</text>
</comment>
<dbReference type="KEGG" id="paqt:E8L99_11180"/>
<dbReference type="PANTHER" id="PTHR30290:SF38">
    <property type="entry name" value="D,D-DIPEPTIDE-BINDING PERIPLASMIC PROTEIN DDPA-RELATED"/>
    <property type="match status" value="1"/>
</dbReference>
<evidence type="ECO:0000256" key="3">
    <source>
        <dbReference type="ARBA" id="ARBA00022729"/>
    </source>
</evidence>
<dbReference type="InterPro" id="IPR030678">
    <property type="entry name" value="Peptide/Ni-bd"/>
</dbReference>
<dbReference type="PIRSF" id="PIRSF002741">
    <property type="entry name" value="MppA"/>
    <property type="match status" value="1"/>
</dbReference>
<dbReference type="SUPFAM" id="SSF53850">
    <property type="entry name" value="Periplasmic binding protein-like II"/>
    <property type="match status" value="1"/>
</dbReference>
<gene>
    <name evidence="6" type="ORF">E8L99_11180</name>
</gene>
<dbReference type="OrthoDB" id="9803988at2"/>
<evidence type="ECO:0000256" key="2">
    <source>
        <dbReference type="ARBA" id="ARBA00005695"/>
    </source>
</evidence>
<dbReference type="Gene3D" id="3.40.190.10">
    <property type="entry name" value="Periplasmic binding protein-like II"/>
    <property type="match status" value="1"/>
</dbReference>
<dbReference type="PROSITE" id="PS01040">
    <property type="entry name" value="SBP_BACTERIAL_5"/>
    <property type="match status" value="1"/>
</dbReference>
<sequence length="505" mass="57030">MRWVVGLVLGATLAFGMTAPAEAQRRANTIRFAYDQVPENVDPYFNNVRIGVIIAHHVWDTLIYRDPKTNEYKGQLATAWRWVDDKTLELDLRRGVKFHNGEEFDADDVVFTLNYVANPANRSTTQSNVNWIERVEKVDQFKVRIVTRRPFPAAIEYLAGPLVIHPNQYYEQVGPKGMNEKPVGTGPYRVAEHQIGRSITLQRNPDYFGESPKPKPTIERVVIRFIPDRQTQIAEMLSGGLEFVMNVAPDQAAQMRAVPTLQVVSGATMRIVFLQMATMDNSPAAPLRDLRVRRAIAHAIDRKTMASQLVGPGSEVINAICYPSQFGCDSTGVMTYDYDPAKARQLLAEAGFPNGFDTEIHAYRERNQSEAMINYLRAVGIRATLRFGQYAAMREQSRAFRVPLAHQTWGSFSVNDVSAATPVYYGGLDDDLTRDPKVVELLKRGDTVTDPQARLTAYRAAHAIIAEQAYSVPLYNLVTFYVAAKDLDFAAYPDELPRFWEMRWK</sequence>
<reference evidence="6 7" key="1">
    <citation type="submission" date="2019-04" db="EMBL/GenBank/DDBJ databases">
        <title>Phreatobacter aquaticus sp. nov.</title>
        <authorList>
            <person name="Choi A."/>
            <person name="Baek K."/>
        </authorList>
    </citation>
    <scope>NUCLEOTIDE SEQUENCE [LARGE SCALE GENOMIC DNA]</scope>
    <source>
        <strain evidence="6 7">NMCR1094</strain>
    </source>
</reference>
<keyword evidence="7" id="KW-1185">Reference proteome</keyword>
<evidence type="ECO:0000256" key="4">
    <source>
        <dbReference type="SAM" id="SignalP"/>
    </source>
</evidence>
<evidence type="ECO:0000313" key="6">
    <source>
        <dbReference type="EMBL" id="QCK88754.1"/>
    </source>
</evidence>
<evidence type="ECO:0000256" key="1">
    <source>
        <dbReference type="ARBA" id="ARBA00004418"/>
    </source>
</evidence>
<comment type="subcellular location">
    <subcellularLocation>
        <location evidence="1">Periplasm</location>
    </subcellularLocation>
</comment>
<feature type="domain" description="Solute-binding protein family 5" evidence="5">
    <location>
        <begin position="71"/>
        <end position="424"/>
    </location>
</feature>
<dbReference type="InterPro" id="IPR039424">
    <property type="entry name" value="SBP_5"/>
</dbReference>
<dbReference type="GO" id="GO:0043190">
    <property type="term" value="C:ATP-binding cassette (ABC) transporter complex"/>
    <property type="evidence" value="ECO:0007669"/>
    <property type="project" value="InterPro"/>
</dbReference>
<dbReference type="GO" id="GO:0015833">
    <property type="term" value="P:peptide transport"/>
    <property type="evidence" value="ECO:0007669"/>
    <property type="project" value="TreeGrafter"/>
</dbReference>
<dbReference type="EMBL" id="CP039865">
    <property type="protein sequence ID" value="QCK88754.1"/>
    <property type="molecule type" value="Genomic_DNA"/>
</dbReference>
<dbReference type="GO" id="GO:0030288">
    <property type="term" value="C:outer membrane-bounded periplasmic space"/>
    <property type="evidence" value="ECO:0007669"/>
    <property type="project" value="UniProtKB-ARBA"/>
</dbReference>
<dbReference type="InterPro" id="IPR000914">
    <property type="entry name" value="SBP_5_dom"/>
</dbReference>
<evidence type="ECO:0000313" key="7">
    <source>
        <dbReference type="Proteomes" id="UP000298588"/>
    </source>
</evidence>
<dbReference type="InterPro" id="IPR023765">
    <property type="entry name" value="SBP_5_CS"/>
</dbReference>
<feature type="signal peptide" evidence="4">
    <location>
        <begin position="1"/>
        <end position="23"/>
    </location>
</feature>